<keyword evidence="2" id="KW-0732">Signal</keyword>
<dbReference type="PANTHER" id="PTHR43591:SF99">
    <property type="entry name" value="OS06G0646000 PROTEIN"/>
    <property type="match status" value="1"/>
</dbReference>
<evidence type="ECO:0000313" key="4">
    <source>
        <dbReference type="EMBL" id="KAL3791568.1"/>
    </source>
</evidence>
<feature type="signal peptide" evidence="2">
    <location>
        <begin position="1"/>
        <end position="26"/>
    </location>
</feature>
<dbReference type="CDD" id="cd02440">
    <property type="entry name" value="AdoMet_MTases"/>
    <property type="match status" value="1"/>
</dbReference>
<dbReference type="AlphaFoldDB" id="A0ABD3PUM5"/>
<dbReference type="Proteomes" id="UP001530315">
    <property type="component" value="Unassembled WGS sequence"/>
</dbReference>
<proteinExistence type="predicted"/>
<protein>
    <recommendedName>
        <fullName evidence="3">Methyltransferase type 11 domain-containing protein</fullName>
    </recommendedName>
</protein>
<dbReference type="InterPro" id="IPR013216">
    <property type="entry name" value="Methyltransf_11"/>
</dbReference>
<reference evidence="4 5" key="1">
    <citation type="submission" date="2024-10" db="EMBL/GenBank/DDBJ databases">
        <title>Updated reference genomes for cyclostephanoid diatoms.</title>
        <authorList>
            <person name="Roberts W.R."/>
            <person name="Alverson A.J."/>
        </authorList>
    </citation>
    <scope>NUCLEOTIDE SEQUENCE [LARGE SCALE GENOMIC DNA]</scope>
    <source>
        <strain evidence="4 5">AJA276-08</strain>
    </source>
</reference>
<feature type="domain" description="Methyltransferase type 11" evidence="3">
    <location>
        <begin position="345"/>
        <end position="441"/>
    </location>
</feature>
<name>A0ABD3PUM5_9STRA</name>
<evidence type="ECO:0000256" key="2">
    <source>
        <dbReference type="SAM" id="SignalP"/>
    </source>
</evidence>
<organism evidence="4 5">
    <name type="scientific">Stephanodiscus triporus</name>
    <dbReference type="NCBI Taxonomy" id="2934178"/>
    <lineage>
        <taxon>Eukaryota</taxon>
        <taxon>Sar</taxon>
        <taxon>Stramenopiles</taxon>
        <taxon>Ochrophyta</taxon>
        <taxon>Bacillariophyta</taxon>
        <taxon>Coscinodiscophyceae</taxon>
        <taxon>Thalassiosirophycidae</taxon>
        <taxon>Stephanodiscales</taxon>
        <taxon>Stephanodiscaceae</taxon>
        <taxon>Stephanodiscus</taxon>
    </lineage>
</organism>
<dbReference type="Pfam" id="PF08241">
    <property type="entry name" value="Methyltransf_11"/>
    <property type="match status" value="1"/>
</dbReference>
<dbReference type="PANTHER" id="PTHR43591">
    <property type="entry name" value="METHYLTRANSFERASE"/>
    <property type="match status" value="1"/>
</dbReference>
<feature type="region of interest" description="Disordered" evidence="1">
    <location>
        <begin position="78"/>
        <end position="100"/>
    </location>
</feature>
<keyword evidence="5" id="KW-1185">Reference proteome</keyword>
<feature type="chain" id="PRO_5044828679" description="Methyltransferase type 11 domain-containing protein" evidence="2">
    <location>
        <begin position="27"/>
        <end position="512"/>
    </location>
</feature>
<dbReference type="Gene3D" id="3.40.50.150">
    <property type="entry name" value="Vaccinia Virus protein VP39"/>
    <property type="match status" value="1"/>
</dbReference>
<dbReference type="SUPFAM" id="SSF53335">
    <property type="entry name" value="S-adenosyl-L-methionine-dependent methyltransferases"/>
    <property type="match status" value="1"/>
</dbReference>
<accession>A0ABD3PUM5</accession>
<gene>
    <name evidence="4" type="ORF">ACHAW5_000871</name>
</gene>
<feature type="compositionally biased region" description="Low complexity" evidence="1">
    <location>
        <begin position="90"/>
        <end position="100"/>
    </location>
</feature>
<evidence type="ECO:0000313" key="5">
    <source>
        <dbReference type="Proteomes" id="UP001530315"/>
    </source>
</evidence>
<comment type="caution">
    <text evidence="4">The sequence shown here is derived from an EMBL/GenBank/DDBJ whole genome shotgun (WGS) entry which is preliminary data.</text>
</comment>
<dbReference type="EMBL" id="JALLAZ020000590">
    <property type="protein sequence ID" value="KAL3791568.1"/>
    <property type="molecule type" value="Genomic_DNA"/>
</dbReference>
<feature type="region of interest" description="Disordered" evidence="1">
    <location>
        <begin position="160"/>
        <end position="187"/>
    </location>
</feature>
<dbReference type="InterPro" id="IPR029063">
    <property type="entry name" value="SAM-dependent_MTases_sf"/>
</dbReference>
<evidence type="ECO:0000259" key="3">
    <source>
        <dbReference type="Pfam" id="PF08241"/>
    </source>
</evidence>
<evidence type="ECO:0000256" key="1">
    <source>
        <dbReference type="SAM" id="MobiDB-lite"/>
    </source>
</evidence>
<sequence length="512" mass="53425">MKSLLLAAAAASSALLASSSTHPVAAAFVVPTTIAPSRPTPSTARRAAAAAALLDEEKAAGSDGTTDDDERRRLKGAILGRLGGGGGGRSSSSSSSSISLASTVDPVLADPLTKEPLRVTFVGPVLGGGASGSGMRLALYSSTDADRAFAGRTDTYLDLLEPSSSSSASVDDDDDDGGGATSKSPPILSSLLSLVPPPLRSIVANAVPGSSSSSHEYVPMRDLFTSPTVSFAYERGWRQGFAAAGFPGPDAEFELANEHFAKSMVGATGGGGGGDGVLVDMSCATGECLAPSLRLGGRRIYIALVPPPPFGFMSPPLDLLAHATAGVSPPPTPISYFPPVRMLYTGLFARRFAKCGKYPRVIACDYSDSMLSEARRRIRADPDVTSSSTRLDLVRCDVARIPMRSGSVDAFHAGAAMHCWPEIETSLSEVYRVLRPGGRYFATTFLSNYFSRVAGAERTANGGVDLPVNVRAFQYFPSEGYLRDLLTDAGFEGSKVSVEVLGRACVVMRCEK</sequence>